<dbReference type="RefSeq" id="WP_271657363.1">
    <property type="nucleotide sequence ID" value="NZ_JAIVFG010000073.1"/>
</dbReference>
<accession>A0AAW5ZTU3</accession>
<reference evidence="1" key="1">
    <citation type="submission" date="2021-09" db="EMBL/GenBank/DDBJ databases">
        <title>Genomic analysis of Ralstonia spp.</title>
        <authorList>
            <person name="Aburjaile F."/>
            <person name="Ariute J.C."/>
            <person name="Pais A.K.L."/>
            <person name="Albuquerque G.M.R."/>
            <person name="Silva A.M.F."/>
            <person name="Brenig B."/>
            <person name="Azevedo V."/>
            <person name="Matiuzzi M."/>
            <person name="Ramos R."/>
            <person name="Goes-Neto A."/>
            <person name="Soares S."/>
            <person name="Iseppon A.M.B."/>
            <person name="Souza E."/>
            <person name="Gama M."/>
        </authorList>
    </citation>
    <scope>NUCLEOTIDE SEQUENCE</scope>
    <source>
        <strain evidence="1">CCRMRs91</strain>
    </source>
</reference>
<protein>
    <submittedName>
        <fullName evidence="1">Uncharacterized protein</fullName>
    </submittedName>
</protein>
<evidence type="ECO:0000313" key="1">
    <source>
        <dbReference type="EMBL" id="MDB0573850.1"/>
    </source>
</evidence>
<evidence type="ECO:0000313" key="2">
    <source>
        <dbReference type="Proteomes" id="UP001144050"/>
    </source>
</evidence>
<sequence>MSEIYAVSKKSRILPLIMVIVSLLTMCSPTSSSAQDRSREIGTALATWKALHDLAKVCANFPDEQARLDRLEAVTVSTYQYSVKQRISNLNRDSSWWNRMETDVELVVRANGGCDTDAMLEWQAEGRRQVDVYTQSLAALDGSVVVHWPSPALLAPIHVSVERRGHESDGHTYLKVLLRNDSKDTVGVALAGKDLRDGLCTDLTSVELPTTGQSYRATKLARLASGESMWAQLKLSTDCFESDDSNLMGTLVIETKSGVEYRSIAVLGIRD</sequence>
<dbReference type="AlphaFoldDB" id="A0AAW5ZTU3"/>
<gene>
    <name evidence="1" type="ORF">LBW59_24190</name>
</gene>
<comment type="caution">
    <text evidence="1">The sequence shown here is derived from an EMBL/GenBank/DDBJ whole genome shotgun (WGS) entry which is preliminary data.</text>
</comment>
<proteinExistence type="predicted"/>
<organism evidence="1 2">
    <name type="scientific">Ralstonia solanacearum</name>
    <name type="common">Pseudomonas solanacearum</name>
    <dbReference type="NCBI Taxonomy" id="305"/>
    <lineage>
        <taxon>Bacteria</taxon>
        <taxon>Pseudomonadati</taxon>
        <taxon>Pseudomonadota</taxon>
        <taxon>Betaproteobacteria</taxon>
        <taxon>Burkholderiales</taxon>
        <taxon>Burkholderiaceae</taxon>
        <taxon>Ralstonia</taxon>
        <taxon>Ralstonia solanacearum species complex</taxon>
    </lineage>
</organism>
<dbReference type="EMBL" id="JAIVFG010000073">
    <property type="protein sequence ID" value="MDB0573850.1"/>
    <property type="molecule type" value="Genomic_DNA"/>
</dbReference>
<name>A0AAW5ZTU3_RALSL</name>
<dbReference type="Proteomes" id="UP001144050">
    <property type="component" value="Unassembled WGS sequence"/>
</dbReference>